<feature type="non-terminal residue" evidence="2">
    <location>
        <position position="240"/>
    </location>
</feature>
<evidence type="ECO:0000313" key="2">
    <source>
        <dbReference type="EMBL" id="ETE57142.1"/>
    </source>
</evidence>
<feature type="compositionally biased region" description="Basic and acidic residues" evidence="1">
    <location>
        <begin position="85"/>
        <end position="102"/>
    </location>
</feature>
<feature type="compositionally biased region" description="Basic and acidic residues" evidence="1">
    <location>
        <begin position="178"/>
        <end position="190"/>
    </location>
</feature>
<feature type="compositionally biased region" description="Basic and acidic residues" evidence="1">
    <location>
        <begin position="111"/>
        <end position="124"/>
    </location>
</feature>
<feature type="compositionally biased region" description="Basic residues" evidence="1">
    <location>
        <begin position="75"/>
        <end position="84"/>
    </location>
</feature>
<feature type="non-terminal residue" evidence="2">
    <location>
        <position position="1"/>
    </location>
</feature>
<sequence length="240" mass="27023">MKWAEFSSLPVNPGGAFGGRKESGAVGLLLHPSASKAPRCPLGVGEGRKEGRKRKEGRREKEGRDGKKGREKEGRKKRKGRKGKKREEGKKEKEGREKEGRKRKEGKKRKEGMERKGEKEGWKERKGKKRKGWKGKEGRKERKARKEKKGREKEGRKRKFSTLPVNPGSAEASPQDLEAEKGLKAAEKSTGRRAHARAQCRHKRFSMPPVHHPGPRARFSDLPLNWGLLEGEAGPHPAEG</sequence>
<feature type="compositionally biased region" description="Basic and acidic residues" evidence="1">
    <location>
        <begin position="57"/>
        <end position="74"/>
    </location>
</feature>
<organism evidence="2 3">
    <name type="scientific">Ophiophagus hannah</name>
    <name type="common">King cobra</name>
    <name type="synonym">Naja hannah</name>
    <dbReference type="NCBI Taxonomy" id="8665"/>
    <lineage>
        <taxon>Eukaryota</taxon>
        <taxon>Metazoa</taxon>
        <taxon>Chordata</taxon>
        <taxon>Craniata</taxon>
        <taxon>Vertebrata</taxon>
        <taxon>Euteleostomi</taxon>
        <taxon>Lepidosauria</taxon>
        <taxon>Squamata</taxon>
        <taxon>Bifurcata</taxon>
        <taxon>Unidentata</taxon>
        <taxon>Episquamata</taxon>
        <taxon>Toxicofera</taxon>
        <taxon>Serpentes</taxon>
        <taxon>Colubroidea</taxon>
        <taxon>Elapidae</taxon>
        <taxon>Elapinae</taxon>
        <taxon>Ophiophagus</taxon>
    </lineage>
</organism>
<evidence type="ECO:0000256" key="1">
    <source>
        <dbReference type="SAM" id="MobiDB-lite"/>
    </source>
</evidence>
<reference evidence="2 3" key="1">
    <citation type="journal article" date="2013" name="Proc. Natl. Acad. Sci. U.S.A.">
        <title>The king cobra genome reveals dynamic gene evolution and adaptation in the snake venom system.</title>
        <authorList>
            <person name="Vonk F.J."/>
            <person name="Casewell N.R."/>
            <person name="Henkel C.V."/>
            <person name="Heimberg A.M."/>
            <person name="Jansen H.J."/>
            <person name="McCleary R.J."/>
            <person name="Kerkkamp H.M."/>
            <person name="Vos R.A."/>
            <person name="Guerreiro I."/>
            <person name="Calvete J.J."/>
            <person name="Wuster W."/>
            <person name="Woods A.E."/>
            <person name="Logan J.M."/>
            <person name="Harrison R.A."/>
            <person name="Castoe T.A."/>
            <person name="de Koning A.P."/>
            <person name="Pollock D.D."/>
            <person name="Yandell M."/>
            <person name="Calderon D."/>
            <person name="Renjifo C."/>
            <person name="Currier R.B."/>
            <person name="Salgado D."/>
            <person name="Pla D."/>
            <person name="Sanz L."/>
            <person name="Hyder A.S."/>
            <person name="Ribeiro J.M."/>
            <person name="Arntzen J.W."/>
            <person name="van den Thillart G.E."/>
            <person name="Boetzer M."/>
            <person name="Pirovano W."/>
            <person name="Dirks R.P."/>
            <person name="Spaink H.P."/>
            <person name="Duboule D."/>
            <person name="McGlinn E."/>
            <person name="Kini R.M."/>
            <person name="Richardson M.K."/>
        </authorList>
    </citation>
    <scope>NUCLEOTIDE SEQUENCE</scope>
    <source>
        <tissue evidence="2">Blood</tissue>
    </source>
</reference>
<evidence type="ECO:0000313" key="3">
    <source>
        <dbReference type="Proteomes" id="UP000018936"/>
    </source>
</evidence>
<proteinExistence type="predicted"/>
<name>V8N6G1_OPHHA</name>
<feature type="compositionally biased region" description="Basic residues" evidence="1">
    <location>
        <begin position="191"/>
        <end position="205"/>
    </location>
</feature>
<dbReference type="AlphaFoldDB" id="V8N6G1"/>
<protein>
    <submittedName>
        <fullName evidence="2">Nucleolar protein 58</fullName>
    </submittedName>
</protein>
<dbReference type="EMBL" id="AZIM01009633">
    <property type="protein sequence ID" value="ETE57142.1"/>
    <property type="molecule type" value="Genomic_DNA"/>
</dbReference>
<feature type="region of interest" description="Disordered" evidence="1">
    <location>
        <begin position="1"/>
        <end position="218"/>
    </location>
</feature>
<comment type="caution">
    <text evidence="2">The sequence shown here is derived from an EMBL/GenBank/DDBJ whole genome shotgun (WGS) entry which is preliminary data.</text>
</comment>
<gene>
    <name evidence="2" type="primary">nop58</name>
    <name evidence="2" type="ORF">L345_17146</name>
</gene>
<accession>V8N6G1</accession>
<dbReference type="Proteomes" id="UP000018936">
    <property type="component" value="Unassembled WGS sequence"/>
</dbReference>
<keyword evidence="3" id="KW-1185">Reference proteome</keyword>